<feature type="domain" description="NUA/TPR/MLP1-2-like" evidence="8">
    <location>
        <begin position="424"/>
        <end position="518"/>
    </location>
</feature>
<dbReference type="InterPro" id="IPR057974">
    <property type="entry name" value="NUA/TPR/MLP1-2-like_dom"/>
</dbReference>
<dbReference type="Proteomes" id="UP000009170">
    <property type="component" value="Unassembled WGS sequence"/>
</dbReference>
<feature type="region of interest" description="Disordered" evidence="5">
    <location>
        <begin position="33"/>
        <end position="93"/>
    </location>
</feature>
<dbReference type="PANTHER" id="PTHR18898:SF2">
    <property type="entry name" value="NUCLEOPROTEIN TPR"/>
    <property type="match status" value="1"/>
</dbReference>
<feature type="domain" description="Nucleoprotein TPR/MLP1-2" evidence="6">
    <location>
        <begin position="998"/>
        <end position="1124"/>
    </location>
</feature>
<dbReference type="KEGG" id="ota:OT_ostta04g03100"/>
<dbReference type="STRING" id="70448.A0A090N374"/>
<dbReference type="EMBL" id="CAID01000004">
    <property type="protein sequence ID" value="CEF97623.1"/>
    <property type="molecule type" value="Genomic_DNA"/>
</dbReference>
<feature type="compositionally biased region" description="Low complexity" evidence="5">
    <location>
        <begin position="647"/>
        <end position="658"/>
    </location>
</feature>
<sequence length="1758" mass="194109">MREARDSAEDLERRHRDAALARRHDGVLRELNETKTALRAEQTARETCARERDEARANAEEARRKERATREECERATRERDDARAAKRELLDASERKMRELDAVKTTMDGYIAALEAANAGKNKAEAESRKATAEASGALGRTKKLESEVKALEEHNAWLKKELEVKTSEILSSTKSTSAEALRLKQELELGRNKITTQERELATLKERFDSADAKILALEEELRDVRVEKARDEANFEKELAKSERIAEVSKEIVTEREGRIKELEATLRSAEAVIEAKKVEFDVALAEAKHAKARAEAELEAAKQHMSETTVVREPSHRSQTAEQLMLLSPAAASAALERDGMSTTELYSKYVEAEDALRTEREQKRVLEENLDAILKDLESQAPYLAERDAEYERALKSHEVLRAQLQDSESARMSIESELNAINSDRRQHERMLTGYRAQSADLARQVALLLNEVHELKGCPPVPMPVAQVEGGDAQAVITSRLVDFTDIQSLQAKNQEMLFVIRDLSDAQESRTSEAREEYERKLQELKDQTARQLEELSSKRTQQENIVQAIVRQRDMYKTLYTSAMGGGNGDDGELHELESKNSELVAIGAGSGVAMMETNNELVALNKELSHDLDKLKRESADRVKELQRQVDEHREAAATARGEANAANSSADFERKRYERLNEQYGASQRELHALSEKNSALTQQNAANEAKLRQQGASLDAAQERASNAQTIVTKLESENALLMIEQQRLSDVVSAAEEIKLKIESSRDSALALSSLREEEHKQSLARLTDEVNRLQQDYIRVRSELDIERERGRQQLAAHAAASSEFAQRSKSVDESSAQLKEQMGEAMKRADIAEAKLEMIEATLMKTEEKLRLATRTSGLSEPTTLNASSTGPITAQREHELLQAALKAGEVADEAKAALESEKTHTAQFKALAQQSDAALKEMTKAFDAHKAQSAKELSALKSECAQLKKEAADAASSVESKLALAVKDLESKAAQYAKVESEMKSVRAELERAQGETKAAQDRATQAVKDVESEHAKWREATEQYEKELAAHTADQAKLVAMEKSQAEVEKSLAAAKDSASKAERELSAARIKELAEKKQLDDAKRAAEAKISELTEQNTLLHKMIEKSKIEATDEQSSDEGEVLRYLRQERDAALLQVSTLTVERNKWQRDAEVALQEAESAKARVKASEANAMGEEKHKSLMQKVDQLNAIEQANAALRAEIEVAKADIAVAKQRESELISKSEIIVKELAQAKAAVAGHDTELETVRKEASRWEQRASQLVTKYGDVDVEEQGRVKTQLEEELAKAKEELANETIRADKAKSQLTISMKHIRVYNPEKVPLPEWQKSQKEQMDRLAELEAAAEAAKSEKKGESDIASQLASAKAELEAANTKVKSATETAANAEKALREMKAEVEKLQEAAKRMGEEAATETPAKTKPEEEAKEETIDGGDGDTAAAAPVTPSSDRFKIMAQKMQAEAMEAAKKLRETEEMLAAKDAELSTALKEKSEAVEKCATLQKELDGAREKLKLAEQLRAALEKKLSAAPAPSKPPLAELASKAKDFIPSARPSAAPAAPVAPVPFAPKVVTADDKEVDAKAAAKVEEKKRLEQKMEEMRQELERKKAAAAAAGTKRKADDVDDAAEGDTSAKAQKIDADAGPNDKAVEDDAKAAAEEDAEDEVEDDEADDDDAEEGELEGELEEDVDEFVDQLLVDDPAPAKPQAKRDTPGRAARGRPANNRQRKRTAGRGSGRGRGRGKKNA</sequence>
<accession>A0A090N374</accession>
<keyword evidence="3" id="KW-0539">Nucleus</keyword>
<reference evidence="10" key="1">
    <citation type="journal article" date="2006" name="Proc. Natl. Acad. Sci. U.S.A.">
        <title>Genome analysis of the smallest free-living eukaryote Ostreococcus tauri unveils many unique features.</title>
        <authorList>
            <person name="Derelle E."/>
            <person name="Ferraz C."/>
            <person name="Rombauts S."/>
            <person name="Rouze P."/>
            <person name="Worden A.Z."/>
            <person name="Robbens S."/>
            <person name="Partensky F."/>
            <person name="Degroeve S."/>
            <person name="Echeynie S."/>
            <person name="Cooke R."/>
            <person name="Saeys Y."/>
            <person name="Wuyts J."/>
            <person name="Jabbari K."/>
            <person name="Bowler C."/>
            <person name="Panaud O."/>
            <person name="Piegu B."/>
            <person name="Ball S.G."/>
            <person name="Ral J.-P."/>
            <person name="Bouget F.-Y."/>
            <person name="Piganeau G."/>
            <person name="De Baets B."/>
            <person name="Picard A."/>
            <person name="Delseny M."/>
            <person name="Demaille J."/>
            <person name="Van de Peer Y."/>
            <person name="Moreau H."/>
        </authorList>
    </citation>
    <scope>NUCLEOTIDE SEQUENCE [LARGE SCALE GENOMIC DNA]</scope>
    <source>
        <strain evidence="10">OTTH 0595 / CCAP 157/2 / RCC745</strain>
    </source>
</reference>
<dbReference type="Pfam" id="PF07926">
    <property type="entry name" value="TPR_MLP1_2"/>
    <property type="match status" value="1"/>
</dbReference>
<dbReference type="RefSeq" id="XP_022838793.1">
    <property type="nucleotide sequence ID" value="XM_022984533.1"/>
</dbReference>
<feature type="compositionally biased region" description="Acidic residues" evidence="5">
    <location>
        <begin position="1671"/>
        <end position="1705"/>
    </location>
</feature>
<gene>
    <name evidence="9" type="ORF">OT_ostta04g03100</name>
</gene>
<dbReference type="Pfam" id="PF25785">
    <property type="entry name" value="TPR"/>
    <property type="match status" value="1"/>
</dbReference>
<organism evidence="9 10">
    <name type="scientific">Ostreococcus tauri</name>
    <name type="common">Marine green alga</name>
    <dbReference type="NCBI Taxonomy" id="70448"/>
    <lineage>
        <taxon>Eukaryota</taxon>
        <taxon>Viridiplantae</taxon>
        <taxon>Chlorophyta</taxon>
        <taxon>Mamiellophyceae</taxon>
        <taxon>Mamiellales</taxon>
        <taxon>Bathycoccaceae</taxon>
        <taxon>Ostreococcus</taxon>
    </lineage>
</organism>
<evidence type="ECO:0000256" key="4">
    <source>
        <dbReference type="SAM" id="Coils"/>
    </source>
</evidence>
<feature type="coiled-coil region" evidence="4">
    <location>
        <begin position="770"/>
        <end position="804"/>
    </location>
</feature>
<evidence type="ECO:0000259" key="6">
    <source>
        <dbReference type="Pfam" id="PF07926"/>
    </source>
</evidence>
<evidence type="ECO:0000256" key="1">
    <source>
        <dbReference type="ARBA" id="ARBA00004123"/>
    </source>
</evidence>
<feature type="compositionally biased region" description="Basic residues" evidence="5">
    <location>
        <begin position="1737"/>
        <end position="1758"/>
    </location>
</feature>
<proteinExistence type="predicted"/>
<dbReference type="Pfam" id="PF25481">
    <property type="entry name" value="Nucleoprot-TPR"/>
    <property type="match status" value="1"/>
</dbReference>
<dbReference type="PANTHER" id="PTHR18898">
    <property type="entry name" value="NUCLEOPROTEIN TPR-RELATED"/>
    <property type="match status" value="1"/>
</dbReference>
<comment type="caution">
    <text evidence="9">The sequence shown here is derived from an EMBL/GenBank/DDBJ whole genome shotgun (WGS) entry which is preliminary data.</text>
</comment>
<feature type="compositionally biased region" description="Basic and acidic residues" evidence="5">
    <location>
        <begin position="1586"/>
        <end position="1621"/>
    </location>
</feature>
<evidence type="ECO:0000256" key="5">
    <source>
        <dbReference type="SAM" id="MobiDB-lite"/>
    </source>
</evidence>
<dbReference type="GO" id="GO:0017056">
    <property type="term" value="F:structural constituent of nuclear pore"/>
    <property type="evidence" value="ECO:0007669"/>
    <property type="project" value="TreeGrafter"/>
</dbReference>
<evidence type="ECO:0000313" key="10">
    <source>
        <dbReference type="Proteomes" id="UP000009170"/>
    </source>
</evidence>
<dbReference type="InParanoid" id="A0A090N374"/>
<feature type="region of interest" description="Disordered" evidence="5">
    <location>
        <begin position="639"/>
        <end position="664"/>
    </location>
</feature>
<dbReference type="GeneID" id="34945770"/>
<dbReference type="OrthoDB" id="568461at2759"/>
<dbReference type="GO" id="GO:0005643">
    <property type="term" value="C:nuclear pore"/>
    <property type="evidence" value="ECO:0007669"/>
    <property type="project" value="TreeGrafter"/>
</dbReference>
<feature type="coiled-coil region" evidence="4">
    <location>
        <begin position="946"/>
        <end position="1114"/>
    </location>
</feature>
<dbReference type="GO" id="GO:0006406">
    <property type="term" value="P:mRNA export from nucleus"/>
    <property type="evidence" value="ECO:0007669"/>
    <property type="project" value="TreeGrafter"/>
</dbReference>
<protein>
    <submittedName>
        <fullName evidence="9">Tetratricopeptide, MLP1/MLP2-like</fullName>
    </submittedName>
</protein>
<evidence type="ECO:0000313" key="9">
    <source>
        <dbReference type="EMBL" id="CEF97623.1"/>
    </source>
</evidence>
<reference evidence="9 10" key="2">
    <citation type="journal article" date="2014" name="BMC Genomics">
        <title>An improved genome of the model marine alga Ostreococcus tauri unfolds by assessing Illumina de novo assemblies.</title>
        <authorList>
            <person name="Blanc-Mathieu R."/>
            <person name="Verhelst B."/>
            <person name="Derelle E."/>
            <person name="Rombauts S."/>
            <person name="Bouget F.Y."/>
            <person name="Carre I."/>
            <person name="Chateau A."/>
            <person name="Eyre-Walker A."/>
            <person name="Grimsley N."/>
            <person name="Moreau H."/>
            <person name="Piegu B."/>
            <person name="Rivals E."/>
            <person name="Schackwitz W."/>
            <person name="Van de Peer Y."/>
            <person name="Piganeau G."/>
        </authorList>
    </citation>
    <scope>NUCLEOTIDE SEQUENCE [LARGE SCALE GENOMIC DNA]</scope>
    <source>
        <strain evidence="10">OTTH 0595 / CCAP 157/2 / RCC745</strain>
    </source>
</reference>
<comment type="subcellular location">
    <subcellularLocation>
        <location evidence="1">Nucleus</location>
    </subcellularLocation>
</comment>
<dbReference type="FunCoup" id="A0A090N374">
    <property type="interactions" value="1637"/>
</dbReference>
<feature type="coiled-coil region" evidence="4">
    <location>
        <begin position="516"/>
        <end position="554"/>
    </location>
</feature>
<feature type="region of interest" description="Disordered" evidence="5">
    <location>
        <begin position="1584"/>
        <end position="1758"/>
    </location>
</feature>
<feature type="compositionally biased region" description="Low complexity" evidence="5">
    <location>
        <begin position="1726"/>
        <end position="1736"/>
    </location>
</feature>
<feature type="region of interest" description="Disordered" evidence="5">
    <location>
        <begin position="1358"/>
        <end position="1381"/>
    </location>
</feature>
<feature type="coiled-coil region" evidence="4">
    <location>
        <begin position="830"/>
        <end position="871"/>
    </location>
</feature>
<evidence type="ECO:0000256" key="3">
    <source>
        <dbReference type="ARBA" id="ARBA00023242"/>
    </source>
</evidence>
<feature type="coiled-coil region" evidence="4">
    <location>
        <begin position="1162"/>
        <end position="1322"/>
    </location>
</feature>
<evidence type="ECO:0000259" key="7">
    <source>
        <dbReference type="Pfam" id="PF25481"/>
    </source>
</evidence>
<dbReference type="InterPro" id="IPR012929">
    <property type="entry name" value="Nucleoprot-TPR/MLP1-2_dom"/>
</dbReference>
<keyword evidence="2 4" id="KW-0175">Coiled coil</keyword>
<keyword evidence="10" id="KW-1185">Reference proteome</keyword>
<feature type="domain" description="Nucleoprotein TPR/MPL1" evidence="7">
    <location>
        <begin position="142"/>
        <end position="211"/>
    </location>
</feature>
<name>A0A090N374_OSTTA</name>
<evidence type="ECO:0000256" key="2">
    <source>
        <dbReference type="ARBA" id="ARBA00023054"/>
    </source>
</evidence>
<dbReference type="GO" id="GO:0006606">
    <property type="term" value="P:protein import into nucleus"/>
    <property type="evidence" value="ECO:0007669"/>
    <property type="project" value="InterPro"/>
</dbReference>
<feature type="compositionally biased region" description="Basic and acidic residues" evidence="5">
    <location>
        <begin position="1660"/>
        <end position="1670"/>
    </location>
</feature>
<feature type="coiled-coil region" evidence="4">
    <location>
        <begin position="354"/>
        <end position="381"/>
    </location>
</feature>
<feature type="compositionally biased region" description="Basic and acidic residues" evidence="5">
    <location>
        <begin position="1433"/>
        <end position="1445"/>
    </location>
</feature>
<feature type="region of interest" description="Disordered" evidence="5">
    <location>
        <begin position="1410"/>
        <end position="1465"/>
    </location>
</feature>
<evidence type="ECO:0000259" key="8">
    <source>
        <dbReference type="Pfam" id="PF25785"/>
    </source>
</evidence>
<feature type="compositionally biased region" description="Basic and acidic residues" evidence="5">
    <location>
        <begin position="1410"/>
        <end position="1425"/>
    </location>
</feature>
<feature type="coiled-coil region" evidence="4">
    <location>
        <begin position="1470"/>
        <end position="1539"/>
    </location>
</feature>
<dbReference type="InterPro" id="IPR057577">
    <property type="entry name" value="Nucleoprot-TPR/MLP1_dom"/>
</dbReference>